<dbReference type="EMBL" id="JAUEDM010000006">
    <property type="protein sequence ID" value="KAK3315038.1"/>
    <property type="molecule type" value="Genomic_DNA"/>
</dbReference>
<evidence type="ECO:0000313" key="3">
    <source>
        <dbReference type="Proteomes" id="UP001283341"/>
    </source>
</evidence>
<dbReference type="CDD" id="cd22997">
    <property type="entry name" value="GT_LH"/>
    <property type="match status" value="1"/>
</dbReference>
<proteinExistence type="predicted"/>
<protein>
    <submittedName>
        <fullName evidence="2">Uncharacterized protein</fullName>
    </submittedName>
</protein>
<dbReference type="Proteomes" id="UP001283341">
    <property type="component" value="Unassembled WGS sequence"/>
</dbReference>
<dbReference type="AlphaFoldDB" id="A0AAE0HY07"/>
<dbReference type="PANTHER" id="PTHR36587">
    <property type="entry name" value="EXPRESSION SITE-ASSOCIATED GENE 3 (ESAG3)-LIKE PROTEIN"/>
    <property type="match status" value="1"/>
</dbReference>
<evidence type="ECO:0000313" key="2">
    <source>
        <dbReference type="EMBL" id="KAK3315038.1"/>
    </source>
</evidence>
<sequence length="647" mass="72882">MLITQHHHHHPSSTPKKEFRKGLIHLLVLSTLSCAVLALMVFSGGYHFKHNRLAAGRNSSLVSRLLPFTSLSTITATATTSDTECPSDELSDFHVYNNSTGSGGKQRKTWPRPRFHVLVDARQSSNNVCRTLLSALVQGYPPPILVGYEEAKVKERKNKTGDYEKSVDKIVHEADSFLNATLNALMTTTSTTRTRHEDDRTEDVILFLGKDQWIQMPAEVMVRRYLQQREVVDGRLARQYATSGRYRQGVLFPATKQRNCFAGCRHCGNQTIDGSAAGERFLPESSLPEDIYGHFGRVGKQQLRVVETRYLRPRYLGPGSFMGEARDVERLLKGAMERLDLLKEDQGHVSSDDSDSNRKNEAIRDDVEGYLWSEMFFEQEIERWQGQHGATASPKRRKGVVGGMLEKLGVVTIAHDTASLVEGTSRTEEVDDEAEFGISLDYESRIFQDMAEYTTNSNNITGKPMAEITRDVRFLKFDRPSVARSPSNTAAHLYRDPIKLPPELLLHHPAGSSPFAPTTTVTAGEQGEQMQRDNQERSVTVRWSTVEFATNVVVPRASIPAVLNMGRLTEAGGEVVDELWERMWFRQYGRMLLNEYLHPNRHTLALEAAAGGETWWNSRGGRGGVWTDQGMLQYTFCVDWTDGLSLW</sequence>
<name>A0AAE0HY07_9PEZI</name>
<gene>
    <name evidence="2" type="ORF">B0H66DRAFT_331721</name>
</gene>
<keyword evidence="1" id="KW-1133">Transmembrane helix</keyword>
<comment type="caution">
    <text evidence="2">The sequence shown here is derived from an EMBL/GenBank/DDBJ whole genome shotgun (WGS) entry which is preliminary data.</text>
</comment>
<dbReference type="PANTHER" id="PTHR36587:SF2">
    <property type="entry name" value="EXPRESSION SITE-ASSOCIATED GENE 3 (ESAG3)-LIKE PROTEIN"/>
    <property type="match status" value="1"/>
</dbReference>
<reference evidence="2" key="2">
    <citation type="submission" date="2023-06" db="EMBL/GenBank/DDBJ databases">
        <authorList>
            <consortium name="Lawrence Berkeley National Laboratory"/>
            <person name="Haridas S."/>
            <person name="Hensen N."/>
            <person name="Bonometti L."/>
            <person name="Westerberg I."/>
            <person name="Brannstrom I.O."/>
            <person name="Guillou S."/>
            <person name="Cros-Aarteil S."/>
            <person name="Calhoun S."/>
            <person name="Kuo A."/>
            <person name="Mondo S."/>
            <person name="Pangilinan J."/>
            <person name="Riley R."/>
            <person name="Labutti K."/>
            <person name="Andreopoulos B."/>
            <person name="Lipzen A."/>
            <person name="Chen C."/>
            <person name="Yanf M."/>
            <person name="Daum C."/>
            <person name="Ng V."/>
            <person name="Clum A."/>
            <person name="Steindorff A."/>
            <person name="Ohm R."/>
            <person name="Martin F."/>
            <person name="Silar P."/>
            <person name="Natvig D."/>
            <person name="Lalanne C."/>
            <person name="Gautier V."/>
            <person name="Ament-Velasquez S.L."/>
            <person name="Kruys A."/>
            <person name="Hutchinson M.I."/>
            <person name="Powell A.J."/>
            <person name="Barry K."/>
            <person name="Miller A.N."/>
            <person name="Grigoriev I.V."/>
            <person name="Debuchy R."/>
            <person name="Gladieux P."/>
            <person name="Thoren M.H."/>
            <person name="Johannesson H."/>
        </authorList>
    </citation>
    <scope>NUCLEOTIDE SEQUENCE</scope>
    <source>
        <strain evidence="2">CBS 118394</strain>
    </source>
</reference>
<accession>A0AAE0HY07</accession>
<keyword evidence="1" id="KW-0472">Membrane</keyword>
<organism evidence="2 3">
    <name type="scientific">Apodospora peruviana</name>
    <dbReference type="NCBI Taxonomy" id="516989"/>
    <lineage>
        <taxon>Eukaryota</taxon>
        <taxon>Fungi</taxon>
        <taxon>Dikarya</taxon>
        <taxon>Ascomycota</taxon>
        <taxon>Pezizomycotina</taxon>
        <taxon>Sordariomycetes</taxon>
        <taxon>Sordariomycetidae</taxon>
        <taxon>Sordariales</taxon>
        <taxon>Lasiosphaeriaceae</taxon>
        <taxon>Apodospora</taxon>
    </lineage>
</organism>
<keyword evidence="3" id="KW-1185">Reference proteome</keyword>
<feature type="transmembrane region" description="Helical" evidence="1">
    <location>
        <begin position="23"/>
        <end position="48"/>
    </location>
</feature>
<keyword evidence="1" id="KW-0812">Transmembrane</keyword>
<evidence type="ECO:0000256" key="1">
    <source>
        <dbReference type="SAM" id="Phobius"/>
    </source>
</evidence>
<reference evidence="2" key="1">
    <citation type="journal article" date="2023" name="Mol. Phylogenet. Evol.">
        <title>Genome-scale phylogeny and comparative genomics of the fungal order Sordariales.</title>
        <authorList>
            <person name="Hensen N."/>
            <person name="Bonometti L."/>
            <person name="Westerberg I."/>
            <person name="Brannstrom I.O."/>
            <person name="Guillou S."/>
            <person name="Cros-Aarteil S."/>
            <person name="Calhoun S."/>
            <person name="Haridas S."/>
            <person name="Kuo A."/>
            <person name="Mondo S."/>
            <person name="Pangilinan J."/>
            <person name="Riley R."/>
            <person name="LaButti K."/>
            <person name="Andreopoulos B."/>
            <person name="Lipzen A."/>
            <person name="Chen C."/>
            <person name="Yan M."/>
            <person name="Daum C."/>
            <person name="Ng V."/>
            <person name="Clum A."/>
            <person name="Steindorff A."/>
            <person name="Ohm R.A."/>
            <person name="Martin F."/>
            <person name="Silar P."/>
            <person name="Natvig D.O."/>
            <person name="Lalanne C."/>
            <person name="Gautier V."/>
            <person name="Ament-Velasquez S.L."/>
            <person name="Kruys A."/>
            <person name="Hutchinson M.I."/>
            <person name="Powell A.J."/>
            <person name="Barry K."/>
            <person name="Miller A.N."/>
            <person name="Grigoriev I.V."/>
            <person name="Debuchy R."/>
            <person name="Gladieux P."/>
            <person name="Hiltunen Thoren M."/>
            <person name="Johannesson H."/>
        </authorList>
    </citation>
    <scope>NUCLEOTIDE SEQUENCE</scope>
    <source>
        <strain evidence="2">CBS 118394</strain>
    </source>
</reference>